<evidence type="ECO:0000313" key="2">
    <source>
        <dbReference type="Proteomes" id="UP000547011"/>
    </source>
</evidence>
<comment type="caution">
    <text evidence="1">The sequence shown here is derived from an EMBL/GenBank/DDBJ whole genome shotgun (WGS) entry which is preliminary data.</text>
</comment>
<evidence type="ECO:0000313" key="1">
    <source>
        <dbReference type="EMBL" id="MBB4053767.1"/>
    </source>
</evidence>
<name>A0A7W6IR53_9HYPH</name>
<accession>A0A7W6IR53</accession>
<keyword evidence="2" id="KW-1185">Reference proteome</keyword>
<dbReference type="Proteomes" id="UP000547011">
    <property type="component" value="Unassembled WGS sequence"/>
</dbReference>
<dbReference type="EMBL" id="JACIEW010000010">
    <property type="protein sequence ID" value="MBB4053767.1"/>
    <property type="molecule type" value="Genomic_DNA"/>
</dbReference>
<dbReference type="RefSeq" id="WP_183312517.1">
    <property type="nucleotide sequence ID" value="NZ_JACIEW010000010.1"/>
</dbReference>
<gene>
    <name evidence="1" type="ORF">GGR20_003429</name>
</gene>
<dbReference type="AlphaFoldDB" id="A0A7W6IR53"/>
<proteinExistence type="predicted"/>
<sequence>MKPLQELLLWSLLAASVCVFGLGIFASRSEAIASAMGSGSTRLPQFVQAIADEIELPLSVEGRRVVLDTCEMGLQPSLPLLLRFATDEQRQMIAPFCADLAKLAVDASSADSYAWAILAMAQMRSGNIASAERSLIRSSLTAPTEAWIARTRFNLIQDHYDQLSHNVRGLGDADALVLIDGRLGNVVARRYVADAGFRQRSEALLESQPEPVQRRFLSLVRQQI</sequence>
<protein>
    <submittedName>
        <fullName evidence="1">Uncharacterized protein</fullName>
    </submittedName>
</protein>
<organism evidence="1 2">
    <name type="scientific">Devosia subaequoris</name>
    <dbReference type="NCBI Taxonomy" id="395930"/>
    <lineage>
        <taxon>Bacteria</taxon>
        <taxon>Pseudomonadati</taxon>
        <taxon>Pseudomonadota</taxon>
        <taxon>Alphaproteobacteria</taxon>
        <taxon>Hyphomicrobiales</taxon>
        <taxon>Devosiaceae</taxon>
        <taxon>Devosia</taxon>
    </lineage>
</organism>
<reference evidence="1 2" key="1">
    <citation type="submission" date="2020-08" db="EMBL/GenBank/DDBJ databases">
        <title>Genomic Encyclopedia of Type Strains, Phase IV (KMG-IV): sequencing the most valuable type-strain genomes for metagenomic binning, comparative biology and taxonomic classification.</title>
        <authorList>
            <person name="Goeker M."/>
        </authorList>
    </citation>
    <scope>NUCLEOTIDE SEQUENCE [LARGE SCALE GENOMIC DNA]</scope>
    <source>
        <strain evidence="1 2">DSM 23447</strain>
    </source>
</reference>